<organism evidence="1 2">
    <name type="scientific">Jatrophihabitans lederbergiae</name>
    <dbReference type="NCBI Taxonomy" id="3075547"/>
    <lineage>
        <taxon>Bacteria</taxon>
        <taxon>Bacillati</taxon>
        <taxon>Actinomycetota</taxon>
        <taxon>Actinomycetes</taxon>
        <taxon>Jatrophihabitantales</taxon>
        <taxon>Jatrophihabitantaceae</taxon>
        <taxon>Jatrophihabitans</taxon>
    </lineage>
</organism>
<keyword evidence="2" id="KW-1185">Reference proteome</keyword>
<reference evidence="2" key="1">
    <citation type="submission" date="2023-07" db="EMBL/GenBank/DDBJ databases">
        <title>30 novel species of actinomycetes from the DSMZ collection.</title>
        <authorList>
            <person name="Nouioui I."/>
        </authorList>
    </citation>
    <scope>NUCLEOTIDE SEQUENCE [LARGE SCALE GENOMIC DNA]</scope>
    <source>
        <strain evidence="2">DSM 44399</strain>
    </source>
</reference>
<dbReference type="Pfam" id="PF10103">
    <property type="entry name" value="Zincin_2"/>
    <property type="match status" value="1"/>
</dbReference>
<dbReference type="InterPro" id="IPR018766">
    <property type="entry name" value="Zinicin_2"/>
</dbReference>
<keyword evidence="1" id="KW-0378">Hydrolase</keyword>
<dbReference type="Gene3D" id="1.20.150.30">
    <property type="entry name" value="Zincin-like metallopeptidase, N-terminal domain"/>
    <property type="match status" value="1"/>
</dbReference>
<dbReference type="NCBIfam" id="TIGR03883">
    <property type="entry name" value="DUF2342_F420"/>
    <property type="match status" value="1"/>
</dbReference>
<dbReference type="RefSeq" id="WP_311422079.1">
    <property type="nucleotide sequence ID" value="NZ_JAVREH010000005.1"/>
</dbReference>
<proteinExistence type="predicted"/>
<protein>
    <submittedName>
        <fullName evidence="1">Zinc-dependent metalloprotease</fullName>
    </submittedName>
</protein>
<dbReference type="EMBL" id="JAVREH010000005">
    <property type="protein sequence ID" value="MDT0260923.1"/>
    <property type="molecule type" value="Genomic_DNA"/>
</dbReference>
<dbReference type="SUPFAM" id="SSF55486">
    <property type="entry name" value="Metalloproteases ('zincins'), catalytic domain"/>
    <property type="match status" value="1"/>
</dbReference>
<dbReference type="InterPro" id="IPR022454">
    <property type="entry name" value="CHP03883_F420-assoc"/>
</dbReference>
<dbReference type="Proteomes" id="UP001183176">
    <property type="component" value="Unassembled WGS sequence"/>
</dbReference>
<keyword evidence="1" id="KW-0645">Protease</keyword>
<evidence type="ECO:0000313" key="1">
    <source>
        <dbReference type="EMBL" id="MDT0260923.1"/>
    </source>
</evidence>
<dbReference type="GO" id="GO:0008237">
    <property type="term" value="F:metallopeptidase activity"/>
    <property type="evidence" value="ECO:0007669"/>
    <property type="project" value="UniProtKB-KW"/>
</dbReference>
<dbReference type="InterPro" id="IPR042271">
    <property type="entry name" value="Zinicin_2_N"/>
</dbReference>
<accession>A0ABU2J879</accession>
<name>A0ABU2J879_9ACTN</name>
<gene>
    <name evidence="1" type="ORF">RM423_05895</name>
</gene>
<comment type="caution">
    <text evidence="1">The sequence shown here is derived from an EMBL/GenBank/DDBJ whole genome shotgun (WGS) entry which is preliminary data.</text>
</comment>
<dbReference type="PANTHER" id="PTHR39420:SF1">
    <property type="entry name" value="HYDROLASE"/>
    <property type="match status" value="1"/>
</dbReference>
<sequence>MTSLIDWSVAERTARTLAPAPPAVTPAEAQATVAELRQATDRAAAQVAELTRLTEPAVTASTVVVDRPGWLVANTASMATVMDPLSEKLIASRPPGKLTAAIGGRVTGAQAGAVLAFLSGKVLGQYEFFSVEKGQLLLVAPNIVAVERALRVDPADFRLWVCLHEVTHRVQFTAVPWLRQHMLDEVAALTDAMDLDPDALRDRLKGALGELARTVRGDGDGTGLIAAITSPEARTVMDRVTGFMSLVEGHAEYVMNAVPPNVIPSQPDIERKFAARRKRGGNPLDRLLRTLLGMDAKTRQYTQGSQFVRQVVDKVGVDGFNAVWTSPSTLPTKAEITAPADWVQRVHG</sequence>
<dbReference type="PANTHER" id="PTHR39420">
    <property type="match status" value="1"/>
</dbReference>
<evidence type="ECO:0000313" key="2">
    <source>
        <dbReference type="Proteomes" id="UP001183176"/>
    </source>
</evidence>
<dbReference type="NCBIfam" id="TIGR03624">
    <property type="entry name" value="putative hydrolase"/>
    <property type="match status" value="1"/>
</dbReference>
<keyword evidence="1" id="KW-0482">Metalloprotease</keyword>